<reference evidence="1" key="1">
    <citation type="journal article" date="2014" name="Int. J. Syst. Evol. Microbiol.">
        <title>Complete genome sequence of Corynebacterium casei LMG S-19264T (=DSM 44701T), isolated from a smear-ripened cheese.</title>
        <authorList>
            <consortium name="US DOE Joint Genome Institute (JGI-PGF)"/>
            <person name="Walter F."/>
            <person name="Albersmeier A."/>
            <person name="Kalinowski J."/>
            <person name="Ruckert C."/>
        </authorList>
    </citation>
    <scope>NUCLEOTIDE SEQUENCE</scope>
    <source>
        <strain evidence="1">CGMCC 1.10859</strain>
    </source>
</reference>
<proteinExistence type="predicted"/>
<gene>
    <name evidence="1" type="ORF">GCM10008024_16620</name>
    <name evidence="2" type="ORF">SAMN05444006_107124</name>
</gene>
<organism evidence="1 4">
    <name type="scientific">Allgaiera indica</name>
    <dbReference type="NCBI Taxonomy" id="765699"/>
    <lineage>
        <taxon>Bacteria</taxon>
        <taxon>Pseudomonadati</taxon>
        <taxon>Pseudomonadota</taxon>
        <taxon>Alphaproteobacteria</taxon>
        <taxon>Rhodobacterales</taxon>
        <taxon>Paracoccaceae</taxon>
        <taxon>Allgaiera</taxon>
    </lineage>
</organism>
<accession>A0AAN4ZZ23</accession>
<reference evidence="1" key="3">
    <citation type="submission" date="2023-06" db="EMBL/GenBank/DDBJ databases">
        <authorList>
            <person name="Sun Q."/>
            <person name="Zhou Y."/>
        </authorList>
    </citation>
    <scope>NUCLEOTIDE SEQUENCE</scope>
    <source>
        <strain evidence="1">CGMCC 1.10859</strain>
    </source>
</reference>
<evidence type="ECO:0000313" key="4">
    <source>
        <dbReference type="Proteomes" id="UP000634647"/>
    </source>
</evidence>
<dbReference type="Proteomes" id="UP000634647">
    <property type="component" value="Unassembled WGS sequence"/>
</dbReference>
<reference evidence="2 3" key="2">
    <citation type="submission" date="2016-10" db="EMBL/GenBank/DDBJ databases">
        <authorList>
            <person name="Varghese N."/>
            <person name="Submissions S."/>
        </authorList>
    </citation>
    <scope>NUCLEOTIDE SEQUENCE [LARGE SCALE GENOMIC DNA]</scope>
    <source>
        <strain evidence="2 3">DSM 24802</strain>
    </source>
</reference>
<evidence type="ECO:0000313" key="2">
    <source>
        <dbReference type="EMBL" id="SDW85779.1"/>
    </source>
</evidence>
<dbReference type="EMBL" id="FNOB01000007">
    <property type="protein sequence ID" value="SDW85779.1"/>
    <property type="molecule type" value="Genomic_DNA"/>
</dbReference>
<protein>
    <submittedName>
        <fullName evidence="1">Uncharacterized protein</fullName>
    </submittedName>
</protein>
<evidence type="ECO:0000313" key="1">
    <source>
        <dbReference type="EMBL" id="GHE01380.1"/>
    </source>
</evidence>
<dbReference type="AlphaFoldDB" id="A0AAN4ZZ23"/>
<dbReference type="Proteomes" id="UP000199541">
    <property type="component" value="Unassembled WGS sequence"/>
</dbReference>
<name>A0AAN4ZZ23_9RHOB</name>
<dbReference type="RefSeq" id="WP_035844341.1">
    <property type="nucleotide sequence ID" value="NZ_BNAB01000006.1"/>
</dbReference>
<evidence type="ECO:0000313" key="3">
    <source>
        <dbReference type="Proteomes" id="UP000199541"/>
    </source>
</evidence>
<sequence length="166" mass="18722">MSKLGVIVEYAAVDWAEDTRAQYTVFDEAQYGNDPYWGPIIERLKASNGLYVFYDSLARPLYVGIAPTQPIWDRANQSYNKYRDRQLKIPGVVHPVGRGRYDATKTRKISRSGFSLADVAYYFSAYEVSKDLIGGLEAFAIRAFGGVLLNTKFEGNGKLSINMRDK</sequence>
<comment type="caution">
    <text evidence="1">The sequence shown here is derived from an EMBL/GenBank/DDBJ whole genome shotgun (WGS) entry which is preliminary data.</text>
</comment>
<dbReference type="EMBL" id="BNAB01000006">
    <property type="protein sequence ID" value="GHE01380.1"/>
    <property type="molecule type" value="Genomic_DNA"/>
</dbReference>
<keyword evidence="3" id="KW-1185">Reference proteome</keyword>